<dbReference type="PANTHER" id="PTHR33191:SF77">
    <property type="entry name" value="RIPENING-RELATED PROTEIN 1"/>
    <property type="match status" value="1"/>
</dbReference>
<comment type="subcellular location">
    <subcellularLocation>
        <location evidence="1">Secreted</location>
    </subcellularLocation>
</comment>
<evidence type="ECO:0000256" key="2">
    <source>
        <dbReference type="ARBA" id="ARBA00005592"/>
    </source>
</evidence>
<dbReference type="Proteomes" id="UP000594263">
    <property type="component" value="Unplaced"/>
</dbReference>
<dbReference type="Gene3D" id="2.40.40.10">
    <property type="entry name" value="RlpA-like domain"/>
    <property type="match status" value="1"/>
</dbReference>
<dbReference type="EnsemblPlants" id="Kaladp0055s0148.1.v1.1">
    <property type="protein sequence ID" value="Kaladp0055s0148.1.v1.1.CDS.1"/>
    <property type="gene ID" value="Kaladp0055s0148.v1.1"/>
</dbReference>
<protein>
    <recommendedName>
        <fullName evidence="8">Ripening-related protein 1</fullName>
    </recommendedName>
</protein>
<comment type="similarity">
    <text evidence="2">Belongs to the kiwellin family.</text>
</comment>
<reference evidence="6" key="1">
    <citation type="submission" date="2021-01" db="UniProtKB">
        <authorList>
            <consortium name="EnsemblPlants"/>
        </authorList>
    </citation>
    <scope>IDENTIFICATION</scope>
</reference>
<dbReference type="Gramene" id="Kaladp0055s0148.1.v1.1">
    <property type="protein sequence ID" value="Kaladp0055s0148.1.v1.1.CDS.1"/>
    <property type="gene ID" value="Kaladp0055s0148.v1.1"/>
</dbReference>
<name>A0A7N0ZYL1_KALFE</name>
<evidence type="ECO:0000256" key="5">
    <source>
        <dbReference type="SAM" id="SignalP"/>
    </source>
</evidence>
<keyword evidence="4 5" id="KW-0732">Signal</keyword>
<sequence>MGRHQVQLFLLSFAVIFMHATTQLLNVEAQPCNPSGGIHGRTPPPGQCNDENDSDCCKKGQFYPTFTCSPAVSQRTKATLTLNSFEAGGDGGAPSECDNKFHPDSTPVVALSTGWYSRGKRCLDYITIYGNGKSVKAMVVDECDSTMGCDSDHDYQPPCPNNVVDASKAVWEALGVDSGDWGQLDIYWSDAS</sequence>
<evidence type="ECO:0000313" key="7">
    <source>
        <dbReference type="Proteomes" id="UP000594263"/>
    </source>
</evidence>
<dbReference type="PANTHER" id="PTHR33191">
    <property type="entry name" value="RIPENING-RELATED PROTEIN 2-RELATED"/>
    <property type="match status" value="1"/>
</dbReference>
<dbReference type="GO" id="GO:0005576">
    <property type="term" value="C:extracellular region"/>
    <property type="evidence" value="ECO:0007669"/>
    <property type="project" value="UniProtKB-SubCell"/>
</dbReference>
<keyword evidence="3" id="KW-0964">Secreted</keyword>
<evidence type="ECO:0000313" key="6">
    <source>
        <dbReference type="EnsemblPlants" id="Kaladp0055s0148.1.v1.1.CDS.1"/>
    </source>
</evidence>
<evidence type="ECO:0000256" key="3">
    <source>
        <dbReference type="ARBA" id="ARBA00022525"/>
    </source>
</evidence>
<keyword evidence="7" id="KW-1185">Reference proteome</keyword>
<evidence type="ECO:0000256" key="4">
    <source>
        <dbReference type="ARBA" id="ARBA00022729"/>
    </source>
</evidence>
<dbReference type="CDD" id="cd22270">
    <property type="entry name" value="DPBB_kiwellin-like"/>
    <property type="match status" value="1"/>
</dbReference>
<accession>A0A7N0ZYL1</accession>
<dbReference type="OMA" id="LLFTEYM"/>
<feature type="signal peptide" evidence="5">
    <location>
        <begin position="1"/>
        <end position="22"/>
    </location>
</feature>
<dbReference type="SUPFAM" id="SSF50685">
    <property type="entry name" value="Barwin-like endoglucanases"/>
    <property type="match status" value="1"/>
</dbReference>
<dbReference type="InterPro" id="IPR036908">
    <property type="entry name" value="RlpA-like_sf"/>
</dbReference>
<feature type="chain" id="PRO_5029856460" description="Ripening-related protein 1" evidence="5">
    <location>
        <begin position="23"/>
        <end position="192"/>
    </location>
</feature>
<proteinExistence type="inferred from homology"/>
<dbReference type="Pfam" id="PF24300">
    <property type="entry name" value="KWL1"/>
    <property type="match status" value="1"/>
</dbReference>
<dbReference type="InterPro" id="IPR039271">
    <property type="entry name" value="Kiwellin-like"/>
</dbReference>
<organism evidence="6 7">
    <name type="scientific">Kalanchoe fedtschenkoi</name>
    <name type="common">Lavender scallops</name>
    <name type="synonym">South American air plant</name>
    <dbReference type="NCBI Taxonomy" id="63787"/>
    <lineage>
        <taxon>Eukaryota</taxon>
        <taxon>Viridiplantae</taxon>
        <taxon>Streptophyta</taxon>
        <taxon>Embryophyta</taxon>
        <taxon>Tracheophyta</taxon>
        <taxon>Spermatophyta</taxon>
        <taxon>Magnoliopsida</taxon>
        <taxon>eudicotyledons</taxon>
        <taxon>Gunneridae</taxon>
        <taxon>Pentapetalae</taxon>
        <taxon>Saxifragales</taxon>
        <taxon>Crassulaceae</taxon>
        <taxon>Kalanchoe</taxon>
    </lineage>
</organism>
<dbReference type="AlphaFoldDB" id="A0A7N0ZYL1"/>
<evidence type="ECO:0008006" key="8">
    <source>
        <dbReference type="Google" id="ProtNLM"/>
    </source>
</evidence>
<evidence type="ECO:0000256" key="1">
    <source>
        <dbReference type="ARBA" id="ARBA00004613"/>
    </source>
</evidence>